<feature type="region of interest" description="Disordered" evidence="1">
    <location>
        <begin position="465"/>
        <end position="490"/>
    </location>
</feature>
<feature type="compositionally biased region" description="Polar residues" evidence="1">
    <location>
        <begin position="516"/>
        <end position="527"/>
    </location>
</feature>
<dbReference type="Pfam" id="PF14309">
    <property type="entry name" value="DUF4378"/>
    <property type="match status" value="1"/>
</dbReference>
<feature type="region of interest" description="Disordered" evidence="1">
    <location>
        <begin position="516"/>
        <end position="543"/>
    </location>
</feature>
<dbReference type="InterPro" id="IPR025486">
    <property type="entry name" value="DUF4378"/>
</dbReference>
<evidence type="ECO:0000256" key="1">
    <source>
        <dbReference type="SAM" id="MobiDB-lite"/>
    </source>
</evidence>
<dbReference type="KEGG" id="rcu:8258323"/>
<evidence type="ECO:0000313" key="4">
    <source>
        <dbReference type="EMBL" id="EEF51469.1"/>
    </source>
</evidence>
<accession>B9R9J2</accession>
<feature type="region of interest" description="Disordered" evidence="1">
    <location>
        <begin position="65"/>
        <end position="99"/>
    </location>
</feature>
<feature type="region of interest" description="Disordered" evidence="1">
    <location>
        <begin position="116"/>
        <end position="137"/>
    </location>
</feature>
<reference evidence="5" key="1">
    <citation type="journal article" date="2010" name="Nat. Biotechnol.">
        <title>Draft genome sequence of the oilseed species Ricinus communis.</title>
        <authorList>
            <person name="Chan A.P."/>
            <person name="Crabtree J."/>
            <person name="Zhao Q."/>
            <person name="Lorenzi H."/>
            <person name="Orvis J."/>
            <person name="Puiu D."/>
            <person name="Melake-Berhan A."/>
            <person name="Jones K.M."/>
            <person name="Redman J."/>
            <person name="Chen G."/>
            <person name="Cahoon E.B."/>
            <person name="Gedil M."/>
            <person name="Stanke M."/>
            <person name="Haas B.J."/>
            <person name="Wortman J.R."/>
            <person name="Fraser-Liggett C.M."/>
            <person name="Ravel J."/>
            <person name="Rabinowicz P.D."/>
        </authorList>
    </citation>
    <scope>NUCLEOTIDE SEQUENCE [LARGE SCALE GENOMIC DNA]</scope>
    <source>
        <strain evidence="5">cv. Hale</strain>
    </source>
</reference>
<dbReference type="AlphaFoldDB" id="B9R9J2"/>
<feature type="region of interest" description="Disordered" evidence="1">
    <location>
        <begin position="1"/>
        <end position="25"/>
    </location>
</feature>
<dbReference type="InterPro" id="IPR032795">
    <property type="entry name" value="DUF3741-assoc"/>
</dbReference>
<evidence type="ECO:0000313" key="5">
    <source>
        <dbReference type="Proteomes" id="UP000008311"/>
    </source>
</evidence>
<dbReference type="OrthoDB" id="1939700at2759"/>
<protein>
    <recommendedName>
        <fullName evidence="6">DUF4378 domain-containing protein</fullName>
    </recommendedName>
</protein>
<dbReference type="InParanoid" id="B9R9J2"/>
<feature type="compositionally biased region" description="Polar residues" evidence="1">
    <location>
        <begin position="180"/>
        <end position="196"/>
    </location>
</feature>
<feature type="compositionally biased region" description="Low complexity" evidence="1">
    <location>
        <begin position="125"/>
        <end position="135"/>
    </location>
</feature>
<keyword evidence="5" id="KW-1185">Reference proteome</keyword>
<dbReference type="STRING" id="3988.B9R9J2"/>
<dbReference type="PANTHER" id="PTHR37751:SF1">
    <property type="entry name" value="LOW PROTEIN: M-PHASE INDUCER PHOSPHATASE-LIKE PROTEIN"/>
    <property type="match status" value="1"/>
</dbReference>
<feature type="compositionally biased region" description="Low complexity" evidence="1">
    <location>
        <begin position="531"/>
        <end position="543"/>
    </location>
</feature>
<dbReference type="FunCoup" id="B9R9J2">
    <property type="interactions" value="329"/>
</dbReference>
<evidence type="ECO:0000259" key="2">
    <source>
        <dbReference type="Pfam" id="PF14309"/>
    </source>
</evidence>
<feature type="compositionally biased region" description="Polar residues" evidence="1">
    <location>
        <begin position="155"/>
        <end position="166"/>
    </location>
</feature>
<evidence type="ECO:0008006" key="6">
    <source>
        <dbReference type="Google" id="ProtNLM"/>
    </source>
</evidence>
<dbReference type="OMA" id="FHYLELF"/>
<evidence type="ECO:0000259" key="3">
    <source>
        <dbReference type="Pfam" id="PF14383"/>
    </source>
</evidence>
<dbReference type="PANTHER" id="PTHR37751">
    <property type="entry name" value="LOW PROTEIN: M-PHASE INDUCER PHOSPHATASE-LIKE PROTEIN"/>
    <property type="match status" value="1"/>
</dbReference>
<sequence>MGREWYWVGGKSSKRGATGMDKENAGTSPGCMCSVFQLFDFHQFQLPSHQQQQQQQPSLNLDSLLLEDPPVSKGAEAPRNSLELDEPPSPTTIKEDENLHIPMAIQIKTNGYTSNSKAHGALNDSSSSEISSSPSTKTPTLVARLMGLDLLPDHQTYSPISSTHETPNPLGKSRSRRRYSLQSKHGSSDFSGTRSLPETPRISSARRSDVEHRLSLQIHKENMSPSEELVFSRISSFKRKELKTEEENRSPGHYARQIVKQVKESVSRKVGLDITNTVRSRDHELVNQLKTKKIMSKVLTRVGDDSSSPGKNSIASASCSPRLKFLEPRNIKQVSPTVMQSTKDHNIISESPKSSIPATPLQVNVMPQKMKAPTKPKLQPVQEQVQQEQQRPIKKCKKVAEERFGPPPRLKKPPQTSDIIRNKQEESFVRQATVTRANIPDKKCKKTPLSNDLLNITVPTLLLPVKKDPTTTPRAAKIPPKQAANHAQESKCSSQLFSCSRQSYKEQEVIHTTLNARGNSSSNNVDRSNGAAAAATTTTTTTTGDKAAEIEEYEYISRILRRTGIDKDTQVSFTRWFSPSHPLDPSIFYYLEYFTTISPSSLTNPNNNIGQLSHRCNRKLLFHLVDEILVDILKPYLNMKPWVERFDFSAAVTIRSHSNFQGSDLVDMLCSKIRSFPGADCRVLDDIDALVDKDMRHLYVQNDVAFGEEGEGIVTELEKDLLDTLIHETAVIFYAGILQNGMALGF</sequence>
<dbReference type="Pfam" id="PF14383">
    <property type="entry name" value="VARLMGL"/>
    <property type="match status" value="1"/>
</dbReference>
<gene>
    <name evidence="4" type="ORF">RCOM_1497860</name>
</gene>
<feature type="domain" description="DUF3741" evidence="3">
    <location>
        <begin position="126"/>
        <end position="155"/>
    </location>
</feature>
<organism evidence="4 5">
    <name type="scientific">Ricinus communis</name>
    <name type="common">Castor bean</name>
    <dbReference type="NCBI Taxonomy" id="3988"/>
    <lineage>
        <taxon>Eukaryota</taxon>
        <taxon>Viridiplantae</taxon>
        <taxon>Streptophyta</taxon>
        <taxon>Embryophyta</taxon>
        <taxon>Tracheophyta</taxon>
        <taxon>Spermatophyta</taxon>
        <taxon>Magnoliopsida</taxon>
        <taxon>eudicotyledons</taxon>
        <taxon>Gunneridae</taxon>
        <taxon>Pentapetalae</taxon>
        <taxon>rosids</taxon>
        <taxon>fabids</taxon>
        <taxon>Malpighiales</taxon>
        <taxon>Euphorbiaceae</taxon>
        <taxon>Acalyphoideae</taxon>
        <taxon>Acalypheae</taxon>
        <taxon>Ricinus</taxon>
    </lineage>
</organism>
<feature type="region of interest" description="Disordered" evidence="1">
    <location>
        <begin position="153"/>
        <end position="209"/>
    </location>
</feature>
<dbReference type="EMBL" id="EQ973773">
    <property type="protein sequence ID" value="EEF51469.1"/>
    <property type="molecule type" value="Genomic_DNA"/>
</dbReference>
<dbReference type="Proteomes" id="UP000008311">
    <property type="component" value="Unassembled WGS sequence"/>
</dbReference>
<dbReference type="eggNOG" id="ENOG502RST5">
    <property type="taxonomic scope" value="Eukaryota"/>
</dbReference>
<name>B9R9J2_RICCO</name>
<proteinExistence type="predicted"/>
<feature type="domain" description="DUF4378" evidence="2">
    <location>
        <begin position="552"/>
        <end position="728"/>
    </location>
</feature>